<comment type="caution">
    <text evidence="5">The sequence shown here is derived from an EMBL/GenBank/DDBJ whole genome shotgun (WGS) entry which is preliminary data.</text>
</comment>
<dbReference type="PANTHER" id="PTHR32347">
    <property type="entry name" value="EFFLUX SYSTEM COMPONENT YKNX-RELATED"/>
    <property type="match status" value="1"/>
</dbReference>
<organism evidence="5 6">
    <name type="scientific">Plantactinospora alkalitolerans</name>
    <dbReference type="NCBI Taxonomy" id="2789879"/>
    <lineage>
        <taxon>Bacteria</taxon>
        <taxon>Bacillati</taxon>
        <taxon>Actinomycetota</taxon>
        <taxon>Actinomycetes</taxon>
        <taxon>Micromonosporales</taxon>
        <taxon>Micromonosporaceae</taxon>
        <taxon>Plantactinospora</taxon>
    </lineage>
</organism>
<dbReference type="SUPFAM" id="SSF47090">
    <property type="entry name" value="PGBD-like"/>
    <property type="match status" value="1"/>
</dbReference>
<keyword evidence="2" id="KW-0175">Coiled coil</keyword>
<reference evidence="5 6" key="1">
    <citation type="submission" date="2020-11" db="EMBL/GenBank/DDBJ databases">
        <title>A novel isolate from a Black sea contaminated sediment with potential to produce alkanes: Plantactinospora alkalitolerans sp. nov.</title>
        <authorList>
            <person name="Carro L."/>
            <person name="Veyisoglu A."/>
            <person name="Guven K."/>
            <person name="Schumann P."/>
            <person name="Klenk H.-P."/>
            <person name="Sahin N."/>
        </authorList>
    </citation>
    <scope>NUCLEOTIDE SEQUENCE [LARGE SCALE GENOMIC DNA]</scope>
    <source>
        <strain evidence="5 6">S1510</strain>
    </source>
</reference>
<comment type="subcellular location">
    <subcellularLocation>
        <location evidence="1">Cell envelope</location>
    </subcellularLocation>
</comment>
<dbReference type="InterPro" id="IPR036365">
    <property type="entry name" value="PGBD-like_sf"/>
</dbReference>
<name>A0ABS0GW09_9ACTN</name>
<evidence type="ECO:0000313" key="6">
    <source>
        <dbReference type="Proteomes" id="UP000638560"/>
    </source>
</evidence>
<dbReference type="Proteomes" id="UP000638560">
    <property type="component" value="Unassembled WGS sequence"/>
</dbReference>
<dbReference type="PANTHER" id="PTHR32347:SF23">
    <property type="entry name" value="BLL5650 PROTEIN"/>
    <property type="match status" value="1"/>
</dbReference>
<evidence type="ECO:0000256" key="1">
    <source>
        <dbReference type="ARBA" id="ARBA00004196"/>
    </source>
</evidence>
<dbReference type="Gene3D" id="2.40.420.20">
    <property type="match status" value="1"/>
</dbReference>
<gene>
    <name evidence="5" type="ORF">I0C86_15675</name>
</gene>
<evidence type="ECO:0000313" key="5">
    <source>
        <dbReference type="EMBL" id="MBF9130386.1"/>
    </source>
</evidence>
<sequence>MVLHSGFRTPAGSEDEAPPRRRRRLWLVTSGVAVLAVGTGSAVYALRDDDRAPASTGTTLPTVPVKRTDLSSAAQVDGSLGYADSYTVLGSGSGRITWLPAPGKVIVRGKAVYGVDGHPVPLFYGAMPFWRPLRSGMGSGNDVLELEQNLTALGYGPGLTVDRTFTSSTRSAIEKWQEALRVPQTGSVSPTDVVLMPGPIRVTSVTAVPGGPAAGTVLTASGTTRQVTVKMPVSSQEIAKKGAKVQIELPGGKSTAGHVSSVGTVATADKTNAQSQTGESTESATITVTVTLDESADAGTLDGAPVTVEFTSVEHRDVLAVPVNALLAAADGSYSVNVVDDSGTITSVPVELGVFDGDDVEVTGDLTEGAKVQVPVS</sequence>
<dbReference type="InterPro" id="IPR002477">
    <property type="entry name" value="Peptidoglycan-bd-like"/>
</dbReference>
<keyword evidence="6" id="KW-1185">Reference proteome</keyword>
<dbReference type="Pfam" id="PF01471">
    <property type="entry name" value="PG_binding_1"/>
    <property type="match status" value="1"/>
</dbReference>
<evidence type="ECO:0000256" key="2">
    <source>
        <dbReference type="ARBA" id="ARBA00023054"/>
    </source>
</evidence>
<feature type="region of interest" description="Disordered" evidence="3">
    <location>
        <begin position="1"/>
        <end position="20"/>
    </location>
</feature>
<dbReference type="EMBL" id="JADPUN010000153">
    <property type="protein sequence ID" value="MBF9130386.1"/>
    <property type="molecule type" value="Genomic_DNA"/>
</dbReference>
<evidence type="ECO:0000259" key="4">
    <source>
        <dbReference type="Pfam" id="PF01471"/>
    </source>
</evidence>
<accession>A0ABS0GW09</accession>
<evidence type="ECO:0000256" key="3">
    <source>
        <dbReference type="SAM" id="MobiDB-lite"/>
    </source>
</evidence>
<feature type="domain" description="Peptidoglycan binding-like" evidence="4">
    <location>
        <begin position="139"/>
        <end position="190"/>
    </location>
</feature>
<dbReference type="Gene3D" id="1.10.101.10">
    <property type="entry name" value="PGBD-like superfamily/PGBD"/>
    <property type="match status" value="1"/>
</dbReference>
<dbReference type="InterPro" id="IPR036366">
    <property type="entry name" value="PGBDSf"/>
</dbReference>
<protein>
    <submittedName>
        <fullName evidence="5">Peptidoglycan-binding protein</fullName>
    </submittedName>
</protein>
<dbReference type="InterPro" id="IPR050465">
    <property type="entry name" value="UPF0194_transport"/>
</dbReference>
<proteinExistence type="predicted"/>